<proteinExistence type="predicted"/>
<dbReference type="AlphaFoldDB" id="A0A1P8YYK3"/>
<evidence type="ECO:0000256" key="1">
    <source>
        <dbReference type="SAM" id="MobiDB-lite"/>
    </source>
</evidence>
<dbReference type="EMBL" id="KX852318">
    <property type="protein sequence ID" value="AQA29591.1"/>
    <property type="molecule type" value="Genomic_DNA"/>
</dbReference>
<accession>A0A1P8YYK3</accession>
<protein>
    <submittedName>
        <fullName evidence="2">Uncharacterized protein</fullName>
    </submittedName>
</protein>
<sequence>MALSPLLLAERRRRGVCKKAESVPDRPLALCRGSGAALEKPGSGRTVDSVNIPARELGPRPYTRATASSHEGTTRPAEALRKALRPRRSETTPPRPRGLHPAGALARTHRNKMQPRKAGPLAKKCDESLQASANTPFEARGILSGTIIRVTLKTPNSQLVTPISIKLQRPDGCD</sequence>
<feature type="region of interest" description="Disordered" evidence="1">
    <location>
        <begin position="34"/>
        <end position="102"/>
    </location>
</feature>
<reference evidence="2" key="2">
    <citation type="journal article" date="2017" name="EMBO J.">
        <title>Loss of pollen-specific phospholipase NOT LIKE DAD triggers gynogenesis in maize.</title>
        <authorList>
            <person name="Gilles L.M."/>
            <person name="Khaled A."/>
            <person name="Laffaire J.B."/>
            <person name="Chaignon S."/>
            <person name="Gendrot G."/>
            <person name="Laplaige J."/>
            <person name="Berges H."/>
            <person name="Beydon G."/>
            <person name="Bayle V."/>
            <person name="Barret P."/>
            <person name="Comadran J."/>
            <person name="Martinant J.P."/>
            <person name="Rogowsky P.M."/>
            <person name="Widiez T."/>
        </authorList>
    </citation>
    <scope>NUCLEOTIDE SEQUENCE</scope>
</reference>
<name>A0A1P8YYK3_MAIZE</name>
<evidence type="ECO:0000313" key="2">
    <source>
        <dbReference type="EMBL" id="AQA29591.1"/>
    </source>
</evidence>
<gene>
    <name evidence="2" type="ORF">FGENESH_36</name>
</gene>
<reference evidence="2" key="1">
    <citation type="submission" date="2016-09" db="EMBL/GenBank/DDBJ databases">
        <authorList>
            <person name="Capua I."/>
            <person name="De Benedictis P."/>
            <person name="Joannis T."/>
            <person name="Lombin L.H."/>
            <person name="Cattoli G."/>
        </authorList>
    </citation>
    <scope>NUCLEOTIDE SEQUENCE</scope>
</reference>
<organism evidence="2">
    <name type="scientific">Zea mays</name>
    <name type="common">Maize</name>
    <dbReference type="NCBI Taxonomy" id="4577"/>
    <lineage>
        <taxon>Eukaryota</taxon>
        <taxon>Viridiplantae</taxon>
        <taxon>Streptophyta</taxon>
        <taxon>Embryophyta</taxon>
        <taxon>Tracheophyta</taxon>
        <taxon>Spermatophyta</taxon>
        <taxon>Magnoliopsida</taxon>
        <taxon>Liliopsida</taxon>
        <taxon>Poales</taxon>
        <taxon>Poaceae</taxon>
        <taxon>PACMAD clade</taxon>
        <taxon>Panicoideae</taxon>
        <taxon>Andropogonodae</taxon>
        <taxon>Andropogoneae</taxon>
        <taxon>Tripsacinae</taxon>
        <taxon>Zea</taxon>
    </lineage>
</organism>